<dbReference type="OrthoDB" id="1887732at2759"/>
<proteinExistence type="predicted"/>
<gene>
    <name evidence="1" type="ORF">CEURO_LOCUS10126</name>
</gene>
<dbReference type="PANTHER" id="PTHR37752">
    <property type="entry name" value="OS02G0610700 PROTEIN"/>
    <property type="match status" value="1"/>
</dbReference>
<dbReference type="EMBL" id="CAMAPE010000019">
    <property type="protein sequence ID" value="CAH9087607.1"/>
    <property type="molecule type" value="Genomic_DNA"/>
</dbReference>
<dbReference type="GO" id="GO:0009535">
    <property type="term" value="C:chloroplast thylakoid membrane"/>
    <property type="evidence" value="ECO:0007669"/>
    <property type="project" value="TreeGrafter"/>
</dbReference>
<evidence type="ECO:0000313" key="1">
    <source>
        <dbReference type="EMBL" id="CAH9087607.1"/>
    </source>
</evidence>
<dbReference type="SUPFAM" id="SSF103511">
    <property type="entry name" value="Chlorophyll a-b binding protein"/>
    <property type="match status" value="1"/>
</dbReference>
<organism evidence="1 2">
    <name type="scientific">Cuscuta europaea</name>
    <name type="common">European dodder</name>
    <dbReference type="NCBI Taxonomy" id="41803"/>
    <lineage>
        <taxon>Eukaryota</taxon>
        <taxon>Viridiplantae</taxon>
        <taxon>Streptophyta</taxon>
        <taxon>Embryophyta</taxon>
        <taxon>Tracheophyta</taxon>
        <taxon>Spermatophyta</taxon>
        <taxon>Magnoliopsida</taxon>
        <taxon>eudicotyledons</taxon>
        <taxon>Gunneridae</taxon>
        <taxon>Pentapetalae</taxon>
        <taxon>asterids</taxon>
        <taxon>lamiids</taxon>
        <taxon>Solanales</taxon>
        <taxon>Convolvulaceae</taxon>
        <taxon>Cuscuteae</taxon>
        <taxon>Cuscuta</taxon>
        <taxon>Cuscuta subgen. Cuscuta</taxon>
    </lineage>
</organism>
<comment type="caution">
    <text evidence="1">The sequence shown here is derived from an EMBL/GenBank/DDBJ whole genome shotgun (WGS) entry which is preliminary data.</text>
</comment>
<dbReference type="Proteomes" id="UP001152484">
    <property type="component" value="Unassembled WGS sequence"/>
</dbReference>
<dbReference type="PANTHER" id="PTHR37752:SF1">
    <property type="entry name" value="OS02G0610700 PROTEIN"/>
    <property type="match status" value="1"/>
</dbReference>
<dbReference type="Gene3D" id="1.10.3460.10">
    <property type="entry name" value="Chlorophyll a/b binding protein domain"/>
    <property type="match status" value="1"/>
</dbReference>
<name>A0A9P1E8Y6_CUSEU</name>
<keyword evidence="2" id="KW-1185">Reference proteome</keyword>
<sequence>MAPPSYSSPLLGGGTLKLSENCFSAFDFHSNAVSKQEFGSRRQTWFTSQITKSRVTHLRANPNATRSNRSSKKVVIMVDPLEAKRLAAIEMEEIKTKQRLQKRRQIEAINGAWAMIGLTAALVIEGHTGKSILDQLAGYLDAAVGFVMTSKESFL</sequence>
<reference evidence="1" key="1">
    <citation type="submission" date="2022-07" db="EMBL/GenBank/DDBJ databases">
        <authorList>
            <person name="Macas J."/>
            <person name="Novak P."/>
            <person name="Neumann P."/>
        </authorList>
    </citation>
    <scope>NUCLEOTIDE SEQUENCE</scope>
</reference>
<dbReference type="InterPro" id="IPR053091">
    <property type="entry name" value="PSII_Assembly/Photoprotect-Rel"/>
</dbReference>
<accession>A0A9P1E8Y6</accession>
<evidence type="ECO:0000313" key="2">
    <source>
        <dbReference type="Proteomes" id="UP001152484"/>
    </source>
</evidence>
<dbReference type="AlphaFoldDB" id="A0A9P1E8Y6"/>
<protein>
    <submittedName>
        <fullName evidence="1">Uncharacterized protein</fullName>
    </submittedName>
</protein>